<keyword evidence="2" id="KW-0012">Acyltransferase</keyword>
<dbReference type="Gene3D" id="3.40.630.30">
    <property type="match status" value="1"/>
</dbReference>
<accession>A0A0R1LMQ3</accession>
<name>A0A0R1LMQ3_9LACO</name>
<sequence>MIGGFILITIREAQPDDAGQIAPLIGLIFDEMQLEELEDVPEPDLEQVITMAYRTRSYLSGDATTVVAEADGQVVGVAFGYPGENEERVDEVLRRLSDKSAAFNAPFEAESETDGGEWYLDSIAVSPDYQGHGIGKRLLAALPAYANRDREQVMGLIVDFDNPDAMALYQRVGFEVVGTRMVGDHQYYHMQRPVRKVVAA</sequence>
<dbReference type="CDD" id="cd04301">
    <property type="entry name" value="NAT_SF"/>
    <property type="match status" value="1"/>
</dbReference>
<dbReference type="PROSITE" id="PS51186">
    <property type="entry name" value="GNAT"/>
    <property type="match status" value="1"/>
</dbReference>
<dbReference type="AlphaFoldDB" id="A0A0R1LMQ3"/>
<gene>
    <name evidence="4" type="ORF">FD04_GL001931</name>
</gene>
<dbReference type="PATRIC" id="fig|1423776.4.peg.1957"/>
<evidence type="ECO:0000256" key="1">
    <source>
        <dbReference type="ARBA" id="ARBA00022679"/>
    </source>
</evidence>
<dbReference type="PANTHER" id="PTHR43072:SF23">
    <property type="entry name" value="UPF0039 PROTEIN C11D3.02C"/>
    <property type="match status" value="1"/>
</dbReference>
<feature type="domain" description="N-acetyltransferase" evidence="3">
    <location>
        <begin position="8"/>
        <end position="195"/>
    </location>
</feature>
<dbReference type="STRING" id="1423776.FD04_GL001931"/>
<comment type="caution">
    <text evidence="4">The sequence shown here is derived from an EMBL/GenBank/DDBJ whole genome shotgun (WGS) entry which is preliminary data.</text>
</comment>
<evidence type="ECO:0000313" key="5">
    <source>
        <dbReference type="Proteomes" id="UP000051160"/>
    </source>
</evidence>
<dbReference type="EMBL" id="AZEE01000030">
    <property type="protein sequence ID" value="KRK97071.1"/>
    <property type="molecule type" value="Genomic_DNA"/>
</dbReference>
<reference evidence="4 5" key="1">
    <citation type="journal article" date="2015" name="Genome Announc.">
        <title>Expanding the biotechnology potential of lactobacilli through comparative genomics of 213 strains and associated genera.</title>
        <authorList>
            <person name="Sun Z."/>
            <person name="Harris H.M."/>
            <person name="McCann A."/>
            <person name="Guo C."/>
            <person name="Argimon S."/>
            <person name="Zhang W."/>
            <person name="Yang X."/>
            <person name="Jeffery I.B."/>
            <person name="Cooney J.C."/>
            <person name="Kagawa T.F."/>
            <person name="Liu W."/>
            <person name="Song Y."/>
            <person name="Salvetti E."/>
            <person name="Wrobel A."/>
            <person name="Rasinkangas P."/>
            <person name="Parkhill J."/>
            <person name="Rea M.C."/>
            <person name="O'Sullivan O."/>
            <person name="Ritari J."/>
            <person name="Douillard F.P."/>
            <person name="Paul Ross R."/>
            <person name="Yang R."/>
            <person name="Briner A.E."/>
            <person name="Felis G.E."/>
            <person name="de Vos W.M."/>
            <person name="Barrangou R."/>
            <person name="Klaenhammer T.R."/>
            <person name="Caufield P.W."/>
            <person name="Cui Y."/>
            <person name="Zhang H."/>
            <person name="O'Toole P.W."/>
        </authorList>
    </citation>
    <scope>NUCLEOTIDE SEQUENCE [LARGE SCALE GENOMIC DNA]</scope>
    <source>
        <strain evidence="4 5">DSM 19909</strain>
    </source>
</reference>
<dbReference type="Proteomes" id="UP000051160">
    <property type="component" value="Unassembled WGS sequence"/>
</dbReference>
<evidence type="ECO:0000259" key="3">
    <source>
        <dbReference type="PROSITE" id="PS51186"/>
    </source>
</evidence>
<keyword evidence="5" id="KW-1185">Reference proteome</keyword>
<dbReference type="GO" id="GO:0016747">
    <property type="term" value="F:acyltransferase activity, transferring groups other than amino-acyl groups"/>
    <property type="evidence" value="ECO:0007669"/>
    <property type="project" value="InterPro"/>
</dbReference>
<organism evidence="4 5">
    <name type="scientific">Secundilactobacillus odoratitofui DSM 19909 = JCM 15043</name>
    <dbReference type="NCBI Taxonomy" id="1423776"/>
    <lineage>
        <taxon>Bacteria</taxon>
        <taxon>Bacillati</taxon>
        <taxon>Bacillota</taxon>
        <taxon>Bacilli</taxon>
        <taxon>Lactobacillales</taxon>
        <taxon>Lactobacillaceae</taxon>
        <taxon>Secundilactobacillus</taxon>
    </lineage>
</organism>
<dbReference type="SUPFAM" id="SSF55729">
    <property type="entry name" value="Acyl-CoA N-acyltransferases (Nat)"/>
    <property type="match status" value="1"/>
</dbReference>
<evidence type="ECO:0000256" key="2">
    <source>
        <dbReference type="ARBA" id="ARBA00023315"/>
    </source>
</evidence>
<keyword evidence="1 4" id="KW-0808">Transferase</keyword>
<dbReference type="InterPro" id="IPR016181">
    <property type="entry name" value="Acyl_CoA_acyltransferase"/>
</dbReference>
<proteinExistence type="predicted"/>
<evidence type="ECO:0000313" key="4">
    <source>
        <dbReference type="EMBL" id="KRK97071.1"/>
    </source>
</evidence>
<dbReference type="InterPro" id="IPR000182">
    <property type="entry name" value="GNAT_dom"/>
</dbReference>
<protein>
    <submittedName>
        <fullName evidence="4">N-acetyltransferase GCN5</fullName>
    </submittedName>
</protein>
<dbReference type="PANTHER" id="PTHR43072">
    <property type="entry name" value="N-ACETYLTRANSFERASE"/>
    <property type="match status" value="1"/>
</dbReference>
<dbReference type="Pfam" id="PF00583">
    <property type="entry name" value="Acetyltransf_1"/>
    <property type="match status" value="1"/>
</dbReference>